<feature type="transmembrane region" description="Helical" evidence="7">
    <location>
        <begin position="444"/>
        <end position="467"/>
    </location>
</feature>
<accession>A0A371R6G6</accession>
<evidence type="ECO:0000313" key="9">
    <source>
        <dbReference type="EMBL" id="RFB00092.1"/>
    </source>
</evidence>
<protein>
    <submittedName>
        <fullName evidence="9">Sodium:proton exchanger</fullName>
    </submittedName>
</protein>
<feature type="transmembrane region" description="Helical" evidence="7">
    <location>
        <begin position="334"/>
        <end position="353"/>
    </location>
</feature>
<feature type="domain" description="Cation/H+ exchanger transmembrane" evidence="8">
    <location>
        <begin position="16"/>
        <end position="353"/>
    </location>
</feature>
<dbReference type="EMBL" id="NMUF01000003">
    <property type="protein sequence ID" value="RFB00092.1"/>
    <property type="molecule type" value="Genomic_DNA"/>
</dbReference>
<sequence length="508" mass="54951">MESPLGAASIAVLFGVLLAYLLDRAGLPPFLGFFIAGGVVGKIFEVALPEIYLQVLISLVAFEVGRQLGISGLSPAAFFAVILETAFIVGLSTLLFNLIGFTIREALIVAVMMLSSSSLLTLKFSETLPKEARDIAISLTTLEDTVLFLSLSLLIGGATVESLPVNIVVVVTMGIVSLAFFTYIVRFIIGKDYALPFALATAFGFVYVVQYFNIASPFLGAFIAGYVFSRADAHGAHAKEASALSNLIVYAYMLAIGVSLPAPQLNLVFLALSVGVALMAVIIRAVSVFLGSLFITGNPRLSANIATSTAHISELSLSIPILAYNFGVVKNAELVFALSTAPVLTLFIAPLLWRQRHLVEEYAGKRIKELKATVAYERLYRVVTHAFITAAKLAVLMVAIALAVGYLGLVSLAVLIPSSYFFVKYSREIYKDLLIALRELEEARYASIAVLTSTLSLALYVAVVLLQPVLQEHIYIVVFIMGILGYSLYVIYRELQRERTIRLSSSTT</sequence>
<dbReference type="Gene3D" id="1.20.1530.20">
    <property type="match status" value="1"/>
</dbReference>
<dbReference type="Proteomes" id="UP000256877">
    <property type="component" value="Unassembled WGS sequence"/>
</dbReference>
<gene>
    <name evidence="9" type="ORF">CGL52_01720</name>
</gene>
<dbReference type="RefSeq" id="WP_116430377.1">
    <property type="nucleotide sequence ID" value="NZ_NMUF01000003.1"/>
</dbReference>
<evidence type="ECO:0000256" key="4">
    <source>
        <dbReference type="ARBA" id="ARBA00022692"/>
    </source>
</evidence>
<comment type="subcellular location">
    <subcellularLocation>
        <location evidence="1">Membrane</location>
        <topology evidence="1">Multi-pass membrane protein</topology>
    </subcellularLocation>
</comment>
<reference evidence="9 10" key="1">
    <citation type="submission" date="2017-07" db="EMBL/GenBank/DDBJ databases">
        <title>Draft genome sequence of aerobic hyperthermophilic archaea, Pyrobaculum aerophilum YKB31 and YKB32.</title>
        <authorList>
            <person name="Mochizuki T."/>
            <person name="Berliner A.J."/>
            <person name="Yoshida-Takashima Y."/>
            <person name="Takaki Y."/>
            <person name="Nunoura T."/>
            <person name="Takai K."/>
        </authorList>
    </citation>
    <scope>NUCLEOTIDE SEQUENCE [LARGE SCALE GENOMIC DNA]</scope>
    <source>
        <strain evidence="9 10">YKB32</strain>
    </source>
</reference>
<organism evidence="9 10">
    <name type="scientific">Pyrobaculum aerophilum</name>
    <dbReference type="NCBI Taxonomy" id="13773"/>
    <lineage>
        <taxon>Archaea</taxon>
        <taxon>Thermoproteota</taxon>
        <taxon>Thermoprotei</taxon>
        <taxon>Thermoproteales</taxon>
        <taxon>Thermoproteaceae</taxon>
        <taxon>Pyrobaculum</taxon>
    </lineage>
</organism>
<dbReference type="GO" id="GO:1902600">
    <property type="term" value="P:proton transmembrane transport"/>
    <property type="evidence" value="ECO:0007669"/>
    <property type="project" value="InterPro"/>
</dbReference>
<proteinExistence type="inferred from homology"/>
<feature type="transmembrane region" description="Helical" evidence="7">
    <location>
        <begin position="30"/>
        <end position="57"/>
    </location>
</feature>
<dbReference type="InterPro" id="IPR006153">
    <property type="entry name" value="Cation/H_exchanger_TM"/>
</dbReference>
<feature type="transmembrane region" description="Helical" evidence="7">
    <location>
        <begin position="167"/>
        <end position="189"/>
    </location>
</feature>
<dbReference type="GO" id="GO:0016020">
    <property type="term" value="C:membrane"/>
    <property type="evidence" value="ECO:0007669"/>
    <property type="project" value="UniProtKB-SubCell"/>
</dbReference>
<feature type="transmembrane region" description="Helical" evidence="7">
    <location>
        <begin position="241"/>
        <end position="262"/>
    </location>
</feature>
<evidence type="ECO:0000259" key="8">
    <source>
        <dbReference type="Pfam" id="PF00999"/>
    </source>
</evidence>
<feature type="transmembrane region" description="Helical" evidence="7">
    <location>
        <begin position="209"/>
        <end position="229"/>
    </location>
</feature>
<feature type="transmembrane region" description="Helical" evidence="7">
    <location>
        <begin position="106"/>
        <end position="124"/>
    </location>
</feature>
<dbReference type="PANTHER" id="PTHR42751:SF3">
    <property type="entry name" value="SODIUM_GLUTAMATE SYMPORTER"/>
    <property type="match status" value="1"/>
</dbReference>
<keyword evidence="6 7" id="KW-0472">Membrane</keyword>
<feature type="transmembrane region" description="Helical" evidence="7">
    <location>
        <begin position="6"/>
        <end position="23"/>
    </location>
</feature>
<evidence type="ECO:0000256" key="6">
    <source>
        <dbReference type="ARBA" id="ARBA00023136"/>
    </source>
</evidence>
<evidence type="ECO:0000313" key="10">
    <source>
        <dbReference type="Proteomes" id="UP000256877"/>
    </source>
</evidence>
<evidence type="ECO:0000256" key="7">
    <source>
        <dbReference type="SAM" id="Phobius"/>
    </source>
</evidence>
<evidence type="ECO:0000256" key="2">
    <source>
        <dbReference type="ARBA" id="ARBA00005551"/>
    </source>
</evidence>
<dbReference type="InterPro" id="IPR038770">
    <property type="entry name" value="Na+/solute_symporter_sf"/>
</dbReference>
<dbReference type="GO" id="GO:0015297">
    <property type="term" value="F:antiporter activity"/>
    <property type="evidence" value="ECO:0007669"/>
    <property type="project" value="InterPro"/>
</dbReference>
<name>A0A371R6G6_9CREN</name>
<comment type="similarity">
    <text evidence="2">Belongs to the monovalent cation:proton antiporter 2 (CPA2) transporter (TC 2.A.37) family.</text>
</comment>
<keyword evidence="5 7" id="KW-1133">Transmembrane helix</keyword>
<keyword evidence="3" id="KW-0813">Transport</keyword>
<dbReference type="Pfam" id="PF00999">
    <property type="entry name" value="Na_H_Exchanger"/>
    <property type="match status" value="1"/>
</dbReference>
<dbReference type="AlphaFoldDB" id="A0A371R6G6"/>
<feature type="transmembrane region" description="Helical" evidence="7">
    <location>
        <begin position="393"/>
        <end position="423"/>
    </location>
</feature>
<evidence type="ECO:0000256" key="3">
    <source>
        <dbReference type="ARBA" id="ARBA00022448"/>
    </source>
</evidence>
<dbReference type="OrthoDB" id="28957at2157"/>
<comment type="caution">
    <text evidence="9">The sequence shown here is derived from an EMBL/GenBank/DDBJ whole genome shotgun (WGS) entry which is preliminary data.</text>
</comment>
<feature type="transmembrane region" description="Helical" evidence="7">
    <location>
        <begin position="136"/>
        <end position="155"/>
    </location>
</feature>
<feature type="transmembrane region" description="Helical" evidence="7">
    <location>
        <begin position="268"/>
        <end position="295"/>
    </location>
</feature>
<feature type="transmembrane region" description="Helical" evidence="7">
    <location>
        <begin position="473"/>
        <end position="492"/>
    </location>
</feature>
<evidence type="ECO:0000256" key="1">
    <source>
        <dbReference type="ARBA" id="ARBA00004141"/>
    </source>
</evidence>
<evidence type="ECO:0000256" key="5">
    <source>
        <dbReference type="ARBA" id="ARBA00022989"/>
    </source>
</evidence>
<keyword evidence="4 7" id="KW-0812">Transmembrane</keyword>
<feature type="transmembrane region" description="Helical" evidence="7">
    <location>
        <begin position="77"/>
        <end position="99"/>
    </location>
</feature>
<dbReference type="PANTHER" id="PTHR42751">
    <property type="entry name" value="SODIUM/HYDROGEN EXCHANGER FAMILY/TRKA DOMAIN PROTEIN"/>
    <property type="match status" value="1"/>
</dbReference>